<dbReference type="Proteomes" id="UP000013858">
    <property type="component" value="Unassembled WGS sequence"/>
</dbReference>
<dbReference type="EMBL" id="AJAR01000002">
    <property type="protein sequence ID" value="EOI00280.1"/>
    <property type="molecule type" value="Genomic_DNA"/>
</dbReference>
<dbReference type="Proteomes" id="UP000014197">
    <property type="component" value="Unassembled WGS sequence"/>
</dbReference>
<proteinExistence type="predicted"/>
<evidence type="ECO:0000313" key="8">
    <source>
        <dbReference type="Proteomes" id="UP000013858"/>
    </source>
</evidence>
<keyword evidence="1" id="KW-0575">Peroxidase</keyword>
<keyword evidence="4" id="KW-0676">Redox-active center</keyword>
<dbReference type="Pfam" id="PF00578">
    <property type="entry name" value="AhpC-TSA"/>
    <property type="match status" value="1"/>
</dbReference>
<comment type="caution">
    <text evidence="6">The sequence shown here is derived from an EMBL/GenBank/DDBJ whole genome shotgun (WGS) entry which is preliminary data.</text>
</comment>
<dbReference type="PATRIC" id="fig|1158608.3.peg.131"/>
<evidence type="ECO:0000256" key="1">
    <source>
        <dbReference type="ARBA" id="ARBA00022559"/>
    </source>
</evidence>
<dbReference type="SUPFAM" id="SSF52833">
    <property type="entry name" value="Thioredoxin-like"/>
    <property type="match status" value="1"/>
</dbReference>
<dbReference type="EMBL" id="ASVY01000003">
    <property type="protein sequence ID" value="EOT59630.1"/>
    <property type="molecule type" value="Genomic_DNA"/>
</dbReference>
<dbReference type="eggNOG" id="COG2077">
    <property type="taxonomic scope" value="Bacteria"/>
</dbReference>
<feature type="domain" description="Thioredoxin" evidence="5">
    <location>
        <begin position="17"/>
        <end position="161"/>
    </location>
</feature>
<gene>
    <name evidence="7" type="ORF">I583_02265</name>
    <name evidence="6" type="ORF">UAW_00146</name>
</gene>
<dbReference type="AlphaFoldDB" id="R2QUU1"/>
<organism evidence="6 8">
    <name type="scientific">Enterococcus haemoperoxidus ATCC BAA-382</name>
    <dbReference type="NCBI Taxonomy" id="1158608"/>
    <lineage>
        <taxon>Bacteria</taxon>
        <taxon>Bacillati</taxon>
        <taxon>Bacillota</taxon>
        <taxon>Bacilli</taxon>
        <taxon>Lactobacillales</taxon>
        <taxon>Enterococcaceae</taxon>
        <taxon>Enterococcus</taxon>
    </lineage>
</organism>
<keyword evidence="2" id="KW-0049">Antioxidant</keyword>
<evidence type="ECO:0000256" key="2">
    <source>
        <dbReference type="ARBA" id="ARBA00022862"/>
    </source>
</evidence>
<dbReference type="RefSeq" id="WP_010760365.1">
    <property type="nucleotide sequence ID" value="NZ_KB946315.1"/>
</dbReference>
<dbReference type="STRING" id="155618.RV06_GL000833"/>
<dbReference type="PANTHER" id="PTHR43110:SF1">
    <property type="entry name" value="THIOL PEROXIDASE"/>
    <property type="match status" value="1"/>
</dbReference>
<name>R2QUU1_9ENTE</name>
<dbReference type="InterPro" id="IPR013766">
    <property type="entry name" value="Thioredoxin_domain"/>
</dbReference>
<evidence type="ECO:0000313" key="7">
    <source>
        <dbReference type="EMBL" id="EOT59630.1"/>
    </source>
</evidence>
<protein>
    <submittedName>
        <fullName evidence="6">AhpC/TSA family protein</fullName>
    </submittedName>
</protein>
<evidence type="ECO:0000313" key="6">
    <source>
        <dbReference type="EMBL" id="EOI00280.1"/>
    </source>
</evidence>
<dbReference type="Gene3D" id="3.40.30.10">
    <property type="entry name" value="Glutaredoxin"/>
    <property type="match status" value="1"/>
</dbReference>
<sequence>MKVTRKGEEVEIIGVQPEIGTKAPDFSLGNLNDKIVNLSDFIGTPVLISVVPDIDTRICSLQTKRFNQEAANVEGVKFITISNNTKEEQANWCAAEGVDMEILHDTDGKFGEAYGLFIPAMEHLARGIFVIDKEGNIVYEAISAEIAEEPDYVTALEKAKAAR</sequence>
<dbReference type="InterPro" id="IPR000866">
    <property type="entry name" value="AhpC/TSA"/>
</dbReference>
<dbReference type="NCBIfam" id="NF001808">
    <property type="entry name" value="PRK00522.1"/>
    <property type="match status" value="1"/>
</dbReference>
<evidence type="ECO:0000259" key="5">
    <source>
        <dbReference type="PROSITE" id="PS51352"/>
    </source>
</evidence>
<dbReference type="CDD" id="cd03014">
    <property type="entry name" value="PRX_Atyp2cys"/>
    <property type="match status" value="1"/>
</dbReference>
<dbReference type="GO" id="GO:0008379">
    <property type="term" value="F:thioredoxin peroxidase activity"/>
    <property type="evidence" value="ECO:0007669"/>
    <property type="project" value="InterPro"/>
</dbReference>
<keyword evidence="9" id="KW-1185">Reference proteome</keyword>
<dbReference type="OrthoDB" id="9781543at2"/>
<keyword evidence="1" id="KW-0560">Oxidoreductase</keyword>
<reference evidence="7 9" key="2">
    <citation type="submission" date="2013-03" db="EMBL/GenBank/DDBJ databases">
        <title>The Genome Sequence of Enterococcus haemoperoxidus BAA-382 (PacBio/Illumina hybrid assembly).</title>
        <authorList>
            <consortium name="The Broad Institute Genomics Platform"/>
            <consortium name="The Broad Institute Genome Sequencing Center for Infectious Disease"/>
            <person name="Earl A."/>
            <person name="Russ C."/>
            <person name="Gilmore M."/>
            <person name="Surin D."/>
            <person name="Walker B."/>
            <person name="Young S."/>
            <person name="Zeng Q."/>
            <person name="Gargeya S."/>
            <person name="Fitzgerald M."/>
            <person name="Haas B."/>
            <person name="Abouelleil A."/>
            <person name="Allen A.W."/>
            <person name="Alvarado L."/>
            <person name="Arachchi H.M."/>
            <person name="Berlin A.M."/>
            <person name="Chapman S.B."/>
            <person name="Gainer-Dewar J."/>
            <person name="Goldberg J."/>
            <person name="Griggs A."/>
            <person name="Gujja S."/>
            <person name="Hansen M."/>
            <person name="Howarth C."/>
            <person name="Imamovic A."/>
            <person name="Ireland A."/>
            <person name="Larimer J."/>
            <person name="McCowan C."/>
            <person name="Murphy C."/>
            <person name="Pearson M."/>
            <person name="Poon T.W."/>
            <person name="Priest M."/>
            <person name="Roberts A."/>
            <person name="Saif S."/>
            <person name="Shea T."/>
            <person name="Sisk P."/>
            <person name="Sykes S."/>
            <person name="Wortman J."/>
            <person name="Nusbaum C."/>
            <person name="Birren B."/>
        </authorList>
    </citation>
    <scope>NUCLEOTIDE SEQUENCE [LARGE SCALE GENOMIC DNA]</scope>
    <source>
        <strain evidence="7 9">ATCC BAA-382</strain>
    </source>
</reference>
<evidence type="ECO:0000256" key="4">
    <source>
        <dbReference type="ARBA" id="ARBA00023284"/>
    </source>
</evidence>
<evidence type="ECO:0000313" key="9">
    <source>
        <dbReference type="Proteomes" id="UP000014197"/>
    </source>
</evidence>
<dbReference type="PANTHER" id="PTHR43110">
    <property type="entry name" value="THIOL PEROXIDASE"/>
    <property type="match status" value="1"/>
</dbReference>
<reference evidence="6 8" key="1">
    <citation type="submission" date="2013-02" db="EMBL/GenBank/DDBJ databases">
        <title>The Genome Sequence of Enterococcus haemoperoxidus BAA-382.</title>
        <authorList>
            <consortium name="The Broad Institute Genome Sequencing Platform"/>
            <consortium name="The Broad Institute Genome Sequencing Center for Infectious Disease"/>
            <person name="Earl A.M."/>
            <person name="Gilmore M.S."/>
            <person name="Lebreton F."/>
            <person name="Walker B."/>
            <person name="Young S.K."/>
            <person name="Zeng Q."/>
            <person name="Gargeya S."/>
            <person name="Fitzgerald M."/>
            <person name="Haas B."/>
            <person name="Abouelleil A."/>
            <person name="Alvarado L."/>
            <person name="Arachchi H.M."/>
            <person name="Berlin A.M."/>
            <person name="Chapman S.B."/>
            <person name="Dewar J."/>
            <person name="Goldberg J."/>
            <person name="Griggs A."/>
            <person name="Gujja S."/>
            <person name="Hansen M."/>
            <person name="Howarth C."/>
            <person name="Imamovic A."/>
            <person name="Larimer J."/>
            <person name="McCowan C."/>
            <person name="Murphy C."/>
            <person name="Neiman D."/>
            <person name="Pearson M."/>
            <person name="Priest M."/>
            <person name="Roberts A."/>
            <person name="Saif S."/>
            <person name="Shea T."/>
            <person name="Sisk P."/>
            <person name="Sykes S."/>
            <person name="Wortman J."/>
            <person name="Nusbaum C."/>
            <person name="Birren B."/>
        </authorList>
    </citation>
    <scope>NUCLEOTIDE SEQUENCE [LARGE SCALE GENOMIC DNA]</scope>
    <source>
        <strain evidence="6 8">ATCC BAA-382</strain>
    </source>
</reference>
<keyword evidence="3" id="KW-1015">Disulfide bond</keyword>
<dbReference type="InterPro" id="IPR002065">
    <property type="entry name" value="TPX"/>
</dbReference>
<dbReference type="InterPro" id="IPR036249">
    <property type="entry name" value="Thioredoxin-like_sf"/>
</dbReference>
<accession>R2QUU1</accession>
<evidence type="ECO:0000256" key="3">
    <source>
        <dbReference type="ARBA" id="ARBA00023157"/>
    </source>
</evidence>
<dbReference type="InterPro" id="IPR050455">
    <property type="entry name" value="Tpx_Peroxidase_subfamily"/>
</dbReference>
<dbReference type="PROSITE" id="PS51352">
    <property type="entry name" value="THIOREDOXIN_2"/>
    <property type="match status" value="1"/>
</dbReference>